<gene>
    <name evidence="2" type="ORF">GCM10010151_28460</name>
</gene>
<reference evidence="3" key="1">
    <citation type="journal article" date="2019" name="Int. J. Syst. Evol. Microbiol.">
        <title>The Global Catalogue of Microorganisms (GCM) 10K type strain sequencing project: providing services to taxonomists for standard genome sequencing and annotation.</title>
        <authorList>
            <consortium name="The Broad Institute Genomics Platform"/>
            <consortium name="The Broad Institute Genome Sequencing Center for Infectious Disease"/>
            <person name="Wu L."/>
            <person name="Ma J."/>
        </authorList>
    </citation>
    <scope>NUCLEOTIDE SEQUENCE [LARGE SCALE GENOMIC DNA]</scope>
    <source>
        <strain evidence="3">JCM 3146</strain>
    </source>
</reference>
<evidence type="ECO:0000313" key="3">
    <source>
        <dbReference type="Proteomes" id="UP001501822"/>
    </source>
</evidence>
<dbReference type="Gene3D" id="1.10.260.40">
    <property type="entry name" value="lambda repressor-like DNA-binding domains"/>
    <property type="match status" value="1"/>
</dbReference>
<organism evidence="2 3">
    <name type="scientific">Actinoallomurus spadix</name>
    <dbReference type="NCBI Taxonomy" id="79912"/>
    <lineage>
        <taxon>Bacteria</taxon>
        <taxon>Bacillati</taxon>
        <taxon>Actinomycetota</taxon>
        <taxon>Actinomycetes</taxon>
        <taxon>Streptosporangiales</taxon>
        <taxon>Thermomonosporaceae</taxon>
        <taxon>Actinoallomurus</taxon>
    </lineage>
</organism>
<sequence>MGRERELDPRVSAIAQYGYRLRYYRKKANLSQDALGARVGVTGQMIGHIETAKRPTTPEMSKGFDELFGLDAYFEELWWHVRREQTPSWFRDYVAAEARAASLRLFNPLLIPGLLQTEAYTREVLRAGQQDGKLEQLVAARLARQEILNREDPPWLVFVISESALRRVVGGPEVMREQYARLLELAERPNITIHVLPDDAPVYPSGGFTIFSFDEAPDLGYAEAVNGHGPLIEQRKPIEGLRVMFDLIRSTALPTAASADLIRALMEGT</sequence>
<accession>A0ABP3G8J9</accession>
<keyword evidence="3" id="KW-1185">Reference proteome</keyword>
<dbReference type="InterPro" id="IPR001387">
    <property type="entry name" value="Cro/C1-type_HTH"/>
</dbReference>
<dbReference type="InterPro" id="IPR043917">
    <property type="entry name" value="DUF5753"/>
</dbReference>
<dbReference type="Proteomes" id="UP001501822">
    <property type="component" value="Unassembled WGS sequence"/>
</dbReference>
<name>A0ABP3G8J9_9ACTN</name>
<evidence type="ECO:0000259" key="1">
    <source>
        <dbReference type="PROSITE" id="PS50943"/>
    </source>
</evidence>
<evidence type="ECO:0000313" key="2">
    <source>
        <dbReference type="EMBL" id="GAA0337076.1"/>
    </source>
</evidence>
<comment type="caution">
    <text evidence="2">The sequence shown here is derived from an EMBL/GenBank/DDBJ whole genome shotgun (WGS) entry which is preliminary data.</text>
</comment>
<dbReference type="Pfam" id="PF19054">
    <property type="entry name" value="DUF5753"/>
    <property type="match status" value="1"/>
</dbReference>
<dbReference type="PROSITE" id="PS50943">
    <property type="entry name" value="HTH_CROC1"/>
    <property type="match status" value="1"/>
</dbReference>
<dbReference type="SUPFAM" id="SSF47413">
    <property type="entry name" value="lambda repressor-like DNA-binding domains"/>
    <property type="match status" value="1"/>
</dbReference>
<dbReference type="RefSeq" id="WP_252806999.1">
    <property type="nucleotide sequence ID" value="NZ_BAAABM010000017.1"/>
</dbReference>
<dbReference type="CDD" id="cd00093">
    <property type="entry name" value="HTH_XRE"/>
    <property type="match status" value="1"/>
</dbReference>
<feature type="domain" description="HTH cro/C1-type" evidence="1">
    <location>
        <begin position="21"/>
        <end position="74"/>
    </location>
</feature>
<proteinExistence type="predicted"/>
<dbReference type="EMBL" id="BAAABM010000017">
    <property type="protein sequence ID" value="GAA0337076.1"/>
    <property type="molecule type" value="Genomic_DNA"/>
</dbReference>
<dbReference type="InterPro" id="IPR010982">
    <property type="entry name" value="Lambda_DNA-bd_dom_sf"/>
</dbReference>
<protein>
    <submittedName>
        <fullName evidence="2">Helix-turn-helix transcriptional regulator</fullName>
    </submittedName>
</protein>
<dbReference type="Pfam" id="PF13560">
    <property type="entry name" value="HTH_31"/>
    <property type="match status" value="1"/>
</dbReference>
<dbReference type="SMART" id="SM00530">
    <property type="entry name" value="HTH_XRE"/>
    <property type="match status" value="1"/>
</dbReference>